<sequence>MKALAWLALAGLSCMAAADGQTQFAQKANATDVERYEYATNLDIARVIHTENIPDDICEVVPIHIFYEDSHGERHTLEYSVMGGHF</sequence>
<dbReference type="RefSeq" id="WP_376945566.1">
    <property type="nucleotide sequence ID" value="NZ_CP171449.1"/>
</dbReference>
<reference evidence="2 3" key="1">
    <citation type="submission" date="2024-09" db="EMBL/GenBank/DDBJ databases">
        <authorList>
            <person name="Sun Q."/>
            <person name="Mori K."/>
        </authorList>
    </citation>
    <scope>NUCLEOTIDE SEQUENCE [LARGE SCALE GENOMIC DNA]</scope>
    <source>
        <strain evidence="2 3">NCAIM B.01794</strain>
    </source>
</reference>
<name>A0ABV6SLP4_AZOPA</name>
<organism evidence="2 3">
    <name type="scientific">Azorhizophilus paspali</name>
    <name type="common">Azotobacter paspali</name>
    <dbReference type="NCBI Taxonomy" id="69963"/>
    <lineage>
        <taxon>Bacteria</taxon>
        <taxon>Pseudomonadati</taxon>
        <taxon>Pseudomonadota</taxon>
        <taxon>Gammaproteobacteria</taxon>
        <taxon>Pseudomonadales</taxon>
        <taxon>Pseudomonadaceae</taxon>
        <taxon>Azorhizophilus</taxon>
    </lineage>
</organism>
<keyword evidence="1" id="KW-0732">Signal</keyword>
<keyword evidence="3" id="KW-1185">Reference proteome</keyword>
<comment type="caution">
    <text evidence="2">The sequence shown here is derived from an EMBL/GenBank/DDBJ whole genome shotgun (WGS) entry which is preliminary data.</text>
</comment>
<gene>
    <name evidence="2" type="ORF">ACFFGX_10690</name>
</gene>
<dbReference type="Proteomes" id="UP001589891">
    <property type="component" value="Unassembled WGS sequence"/>
</dbReference>
<feature type="chain" id="PRO_5045455343" evidence="1">
    <location>
        <begin position="19"/>
        <end position="86"/>
    </location>
</feature>
<dbReference type="Gene3D" id="2.30.140.50">
    <property type="entry name" value="Protein of unknown function DUF2790"/>
    <property type="match status" value="1"/>
</dbReference>
<feature type="signal peptide" evidence="1">
    <location>
        <begin position="1"/>
        <end position="18"/>
    </location>
</feature>
<evidence type="ECO:0000256" key="1">
    <source>
        <dbReference type="SAM" id="SignalP"/>
    </source>
</evidence>
<protein>
    <submittedName>
        <fullName evidence="2">DUF2790 domain-containing protein</fullName>
    </submittedName>
</protein>
<accession>A0ABV6SLP4</accession>
<proteinExistence type="predicted"/>
<evidence type="ECO:0000313" key="3">
    <source>
        <dbReference type="Proteomes" id="UP001589891"/>
    </source>
</evidence>
<dbReference type="Pfam" id="PF10976">
    <property type="entry name" value="DUF2790"/>
    <property type="match status" value="1"/>
</dbReference>
<evidence type="ECO:0000313" key="2">
    <source>
        <dbReference type="EMBL" id="MFC0710006.1"/>
    </source>
</evidence>
<dbReference type="EMBL" id="JBHLSS010000064">
    <property type="protein sequence ID" value="MFC0710006.1"/>
    <property type="molecule type" value="Genomic_DNA"/>
</dbReference>
<dbReference type="InterPro" id="IPR021245">
    <property type="entry name" value="DUF2790"/>
</dbReference>